<evidence type="ECO:0000313" key="3">
    <source>
        <dbReference type="Proteomes" id="UP000095287"/>
    </source>
</evidence>
<feature type="region of interest" description="Disordered" evidence="2">
    <location>
        <begin position="337"/>
        <end position="390"/>
    </location>
</feature>
<feature type="coiled-coil region" evidence="1">
    <location>
        <begin position="206"/>
        <end position="282"/>
    </location>
</feature>
<feature type="compositionally biased region" description="Basic and acidic residues" evidence="2">
    <location>
        <begin position="359"/>
        <end position="378"/>
    </location>
</feature>
<keyword evidence="1" id="KW-0175">Coiled coil</keyword>
<feature type="compositionally biased region" description="Polar residues" evidence="2">
    <location>
        <begin position="152"/>
        <end position="166"/>
    </location>
</feature>
<feature type="compositionally biased region" description="Basic and acidic residues" evidence="2">
    <location>
        <begin position="11"/>
        <end position="24"/>
    </location>
</feature>
<accession>A0A1I7XZP6</accession>
<reference evidence="4" key="1">
    <citation type="submission" date="2016-11" db="UniProtKB">
        <authorList>
            <consortium name="WormBaseParasite"/>
        </authorList>
    </citation>
    <scope>IDENTIFICATION</scope>
</reference>
<evidence type="ECO:0000256" key="2">
    <source>
        <dbReference type="SAM" id="MobiDB-lite"/>
    </source>
</evidence>
<evidence type="ECO:0000313" key="4">
    <source>
        <dbReference type="WBParaSite" id="L893_g11115.t1"/>
    </source>
</evidence>
<evidence type="ECO:0000256" key="1">
    <source>
        <dbReference type="SAM" id="Coils"/>
    </source>
</evidence>
<dbReference type="WBParaSite" id="L893_g11115.t1">
    <property type="protein sequence ID" value="L893_g11115.t1"/>
    <property type="gene ID" value="L893_g11115"/>
</dbReference>
<name>A0A1I7XZP6_9BILA</name>
<feature type="region of interest" description="Disordered" evidence="2">
    <location>
        <begin position="1"/>
        <end position="24"/>
    </location>
</feature>
<protein>
    <submittedName>
        <fullName evidence="4">BZIP domain-containing protein</fullName>
    </submittedName>
</protein>
<sequence>MSWFRNKLGFPKKDKENGDPNISRCRERYSVRGAVWDNSRNLDTSSFRNSVTTDLRSKPLPPAPYSVVTEPKTTKASRSCPGGSDGYHYQPPMNRHYPTSEAPMPPPRNHNQSKLNETQQSEREHRYANVSMHSNYRSQRNHHGYGARGTSEYESGSNDPSPTITYESRGDRRSGRRQRVMIEANTSNSEYDSEAEDPYTTLVYANKRLEKENSRLRRRRHETRENLYSQMNLNNQLQEKVNHLHRQCGELQEKLRHQHEAFQKKLQRLHHVEAENEALKRQLAMTNQGRHHGMAPTMTAMPGMTTVESRSTITGAGEALCSRSTSNTDLLHADADARIHSSSSATPPIHDEDYDEDETKNFRQSDDEDVVERPRSERSPVNSDCDDFNGNELGHHGSCVLTDEDDMENANAPPPVAAPLRTPLVGRSPLRRSYSETDIRRNSTVDVVEMVNQQKEEPIYISSVDPIMAGYSSSFSSDEDKARAVLLWKQLSHKGSVVRNPRRRRAVGQRNFRCFGPNERAAISSFDYLQDLSTDISCLEATPGQSPDFK</sequence>
<feature type="compositionally biased region" description="Polar residues" evidence="2">
    <location>
        <begin position="40"/>
        <end position="54"/>
    </location>
</feature>
<keyword evidence="3" id="KW-1185">Reference proteome</keyword>
<organism evidence="3 4">
    <name type="scientific">Steinernema glaseri</name>
    <dbReference type="NCBI Taxonomy" id="37863"/>
    <lineage>
        <taxon>Eukaryota</taxon>
        <taxon>Metazoa</taxon>
        <taxon>Ecdysozoa</taxon>
        <taxon>Nematoda</taxon>
        <taxon>Chromadorea</taxon>
        <taxon>Rhabditida</taxon>
        <taxon>Tylenchina</taxon>
        <taxon>Panagrolaimomorpha</taxon>
        <taxon>Strongyloidoidea</taxon>
        <taxon>Steinernematidae</taxon>
        <taxon>Steinernema</taxon>
    </lineage>
</organism>
<feature type="region of interest" description="Disordered" evidence="2">
    <location>
        <begin position="40"/>
        <end position="195"/>
    </location>
</feature>
<proteinExistence type="predicted"/>
<dbReference type="AlphaFoldDB" id="A0A1I7XZP6"/>
<dbReference type="Proteomes" id="UP000095287">
    <property type="component" value="Unplaced"/>
</dbReference>
<feature type="compositionally biased region" description="Polar residues" evidence="2">
    <location>
        <begin position="109"/>
        <end position="119"/>
    </location>
</feature>